<feature type="transmembrane region" description="Helical" evidence="1">
    <location>
        <begin position="224"/>
        <end position="243"/>
    </location>
</feature>
<keyword evidence="1" id="KW-0472">Membrane</keyword>
<dbReference type="Proteomes" id="UP001150925">
    <property type="component" value="Unassembled WGS sequence"/>
</dbReference>
<reference evidence="2" key="1">
    <citation type="submission" date="2022-07" db="EMBL/GenBank/DDBJ databases">
        <title>Phylogenomic reconstructions and comparative analyses of Kickxellomycotina fungi.</title>
        <authorList>
            <person name="Reynolds N.K."/>
            <person name="Stajich J.E."/>
            <person name="Barry K."/>
            <person name="Grigoriev I.V."/>
            <person name="Crous P."/>
            <person name="Smith M.E."/>
        </authorList>
    </citation>
    <scope>NUCLEOTIDE SEQUENCE</scope>
    <source>
        <strain evidence="2">RSA 1196</strain>
    </source>
</reference>
<evidence type="ECO:0000256" key="1">
    <source>
        <dbReference type="SAM" id="Phobius"/>
    </source>
</evidence>
<proteinExistence type="predicted"/>
<feature type="transmembrane region" description="Helical" evidence="1">
    <location>
        <begin position="143"/>
        <end position="162"/>
    </location>
</feature>
<evidence type="ECO:0000313" key="3">
    <source>
        <dbReference type="Proteomes" id="UP001150925"/>
    </source>
</evidence>
<dbReference type="EMBL" id="JANBPY010001797">
    <property type="protein sequence ID" value="KAJ1958381.1"/>
    <property type="molecule type" value="Genomic_DNA"/>
</dbReference>
<gene>
    <name evidence="2" type="ORF">IWQ62_004908</name>
</gene>
<evidence type="ECO:0000313" key="2">
    <source>
        <dbReference type="EMBL" id="KAJ1958381.1"/>
    </source>
</evidence>
<dbReference type="OrthoDB" id="10266436at2759"/>
<protein>
    <submittedName>
        <fullName evidence="2">Uncharacterized protein</fullName>
    </submittedName>
</protein>
<name>A0A9W8ANV5_9FUNG</name>
<keyword evidence="3" id="KW-1185">Reference proteome</keyword>
<keyword evidence="1" id="KW-0812">Transmembrane</keyword>
<keyword evidence="1" id="KW-1133">Transmembrane helix</keyword>
<dbReference type="AlphaFoldDB" id="A0A9W8ANV5"/>
<sequence length="273" mass="30506">MHIFGVFGIVQAFICPIQLALSVVLATLYFKNSGVYQEVAGIMPHSDFSVIHNVLYPLVCIGVLGNAVCSVLSSCMLMIGLCYTRKWYAQIDGDWRRLARRRLTDTMVIKCVAEQSDQVKFVILDWISRRLLKWDGTIHRMRCTFCGIMCVTWVSICTLLFLHSGCVSCDNLGSILTFTRANLVNSSAGTFDAGDGLAIPKMGSHAGPVSLDFINACNQEKVELGLSIFNCFCWICTFFALAYKLRRNWDNGNPAYMPTSKNSADFPIIYSKR</sequence>
<comment type="caution">
    <text evidence="2">The sequence shown here is derived from an EMBL/GenBank/DDBJ whole genome shotgun (WGS) entry which is preliminary data.</text>
</comment>
<feature type="transmembrane region" description="Helical" evidence="1">
    <location>
        <begin position="54"/>
        <end position="83"/>
    </location>
</feature>
<accession>A0A9W8ANV5</accession>
<organism evidence="2 3">
    <name type="scientific">Dispira parvispora</name>
    <dbReference type="NCBI Taxonomy" id="1520584"/>
    <lineage>
        <taxon>Eukaryota</taxon>
        <taxon>Fungi</taxon>
        <taxon>Fungi incertae sedis</taxon>
        <taxon>Zoopagomycota</taxon>
        <taxon>Kickxellomycotina</taxon>
        <taxon>Dimargaritomycetes</taxon>
        <taxon>Dimargaritales</taxon>
        <taxon>Dimargaritaceae</taxon>
        <taxon>Dispira</taxon>
    </lineage>
</organism>